<name>A0A3B0UGM6_9ZZZZ</name>
<feature type="domain" description="NadR/Ttd14 AAA" evidence="1">
    <location>
        <begin position="4"/>
        <end position="39"/>
    </location>
</feature>
<dbReference type="InterPro" id="IPR038727">
    <property type="entry name" value="NadR/Ttd14_AAA_dom"/>
</dbReference>
<dbReference type="Pfam" id="PF13521">
    <property type="entry name" value="AAA_28"/>
    <property type="match status" value="1"/>
</dbReference>
<evidence type="ECO:0000259" key="1">
    <source>
        <dbReference type="Pfam" id="PF13521"/>
    </source>
</evidence>
<feature type="non-terminal residue" evidence="2">
    <location>
        <position position="39"/>
    </location>
</feature>
<sequence>MLKRIAITGPESTGKSELAAWLASAYQTSWVPEYAREYL</sequence>
<dbReference type="InterPro" id="IPR027417">
    <property type="entry name" value="P-loop_NTPase"/>
</dbReference>
<dbReference type="SUPFAM" id="SSF52540">
    <property type="entry name" value="P-loop containing nucleoside triphosphate hydrolases"/>
    <property type="match status" value="1"/>
</dbReference>
<evidence type="ECO:0000313" key="2">
    <source>
        <dbReference type="EMBL" id="VAW30185.1"/>
    </source>
</evidence>
<protein>
    <recommendedName>
        <fullName evidence="1">NadR/Ttd14 AAA domain-containing protein</fullName>
    </recommendedName>
</protein>
<organism evidence="2">
    <name type="scientific">hydrothermal vent metagenome</name>
    <dbReference type="NCBI Taxonomy" id="652676"/>
    <lineage>
        <taxon>unclassified sequences</taxon>
        <taxon>metagenomes</taxon>
        <taxon>ecological metagenomes</taxon>
    </lineage>
</organism>
<dbReference type="AlphaFoldDB" id="A0A3B0UGM6"/>
<reference evidence="2" key="1">
    <citation type="submission" date="2018-06" db="EMBL/GenBank/DDBJ databases">
        <authorList>
            <person name="Zhirakovskaya E."/>
        </authorList>
    </citation>
    <scope>NUCLEOTIDE SEQUENCE</scope>
</reference>
<dbReference type="Gene3D" id="3.40.50.300">
    <property type="entry name" value="P-loop containing nucleotide triphosphate hydrolases"/>
    <property type="match status" value="1"/>
</dbReference>
<proteinExistence type="predicted"/>
<gene>
    <name evidence="2" type="ORF">MNBD_BACTEROID07-850</name>
</gene>
<accession>A0A3B0UGM6</accession>
<dbReference type="EMBL" id="UOET01000484">
    <property type="protein sequence ID" value="VAW30185.1"/>
    <property type="molecule type" value="Genomic_DNA"/>
</dbReference>